<accession>A0A5S4FI19</accession>
<feature type="non-terminal residue" evidence="4">
    <location>
        <position position="1"/>
    </location>
</feature>
<dbReference type="PANTHER" id="PTHR11695">
    <property type="entry name" value="ALCOHOL DEHYDROGENASE RELATED"/>
    <property type="match status" value="1"/>
</dbReference>
<dbReference type="SMART" id="SM00829">
    <property type="entry name" value="PKS_ER"/>
    <property type="match status" value="1"/>
</dbReference>
<gene>
    <name evidence="4" type="ORF">ETD86_19960</name>
</gene>
<comment type="caution">
    <text evidence="4">The sequence shown here is derived from an EMBL/GenBank/DDBJ whole genome shotgun (WGS) entry which is preliminary data.</text>
</comment>
<evidence type="ECO:0000259" key="3">
    <source>
        <dbReference type="SMART" id="SM00829"/>
    </source>
</evidence>
<dbReference type="InterPro" id="IPR036291">
    <property type="entry name" value="NAD(P)-bd_dom_sf"/>
</dbReference>
<dbReference type="InterPro" id="IPR002364">
    <property type="entry name" value="Quin_OxRdtase/zeta-crystal_CS"/>
</dbReference>
<dbReference type="PANTHER" id="PTHR11695:SF294">
    <property type="entry name" value="RETICULON-4-INTERACTING PROTEIN 1, MITOCHONDRIAL"/>
    <property type="match status" value="1"/>
</dbReference>
<dbReference type="OrthoDB" id="3727682at2"/>
<dbReference type="GO" id="GO:0008270">
    <property type="term" value="F:zinc ion binding"/>
    <property type="evidence" value="ECO:0007669"/>
    <property type="project" value="InterPro"/>
</dbReference>
<evidence type="ECO:0000256" key="2">
    <source>
        <dbReference type="SAM" id="MobiDB-lite"/>
    </source>
</evidence>
<dbReference type="AlphaFoldDB" id="A0A5S4FI19"/>
<reference evidence="4 5" key="1">
    <citation type="submission" date="2019-05" db="EMBL/GenBank/DDBJ databases">
        <title>Draft genome sequence of Nonomuraea turkmeniaca DSM 43926.</title>
        <authorList>
            <person name="Saricaoglu S."/>
            <person name="Isik K."/>
        </authorList>
    </citation>
    <scope>NUCLEOTIDE SEQUENCE [LARGE SCALE GENOMIC DNA]</scope>
    <source>
        <strain evidence="4 5">DSM 43926</strain>
    </source>
</reference>
<name>A0A5S4FI19_9ACTN</name>
<feature type="region of interest" description="Disordered" evidence="2">
    <location>
        <begin position="185"/>
        <end position="205"/>
    </location>
</feature>
<dbReference type="CDD" id="cd05289">
    <property type="entry name" value="MDR_like_2"/>
    <property type="match status" value="1"/>
</dbReference>
<dbReference type="Proteomes" id="UP000309128">
    <property type="component" value="Unassembled WGS sequence"/>
</dbReference>
<organism evidence="4 5">
    <name type="scientific">Nonomuraea turkmeniaca</name>
    <dbReference type="NCBI Taxonomy" id="103838"/>
    <lineage>
        <taxon>Bacteria</taxon>
        <taxon>Bacillati</taxon>
        <taxon>Actinomycetota</taxon>
        <taxon>Actinomycetes</taxon>
        <taxon>Streptosporangiales</taxon>
        <taxon>Streptosporangiaceae</taxon>
        <taxon>Nonomuraea</taxon>
    </lineage>
</organism>
<dbReference type="RefSeq" id="WP_138667656.1">
    <property type="nucleotide sequence ID" value="NZ_VCKY01000062.1"/>
</dbReference>
<dbReference type="Gene3D" id="3.90.180.10">
    <property type="entry name" value="Medium-chain alcohol dehydrogenases, catalytic domain"/>
    <property type="match status" value="1"/>
</dbReference>
<evidence type="ECO:0000313" key="5">
    <source>
        <dbReference type="Proteomes" id="UP000309128"/>
    </source>
</evidence>
<evidence type="ECO:0000256" key="1">
    <source>
        <dbReference type="ARBA" id="ARBA00023002"/>
    </source>
</evidence>
<evidence type="ECO:0000313" key="4">
    <source>
        <dbReference type="EMBL" id="TMR19434.1"/>
    </source>
</evidence>
<dbReference type="Pfam" id="PF13602">
    <property type="entry name" value="ADH_zinc_N_2"/>
    <property type="match status" value="1"/>
</dbReference>
<dbReference type="Gene3D" id="3.40.50.720">
    <property type="entry name" value="NAD(P)-binding Rossmann-like Domain"/>
    <property type="match status" value="1"/>
</dbReference>
<dbReference type="PROSITE" id="PS01162">
    <property type="entry name" value="QOR_ZETA_CRYSTAL"/>
    <property type="match status" value="1"/>
</dbReference>
<dbReference type="InterPro" id="IPR020843">
    <property type="entry name" value="ER"/>
</dbReference>
<proteinExistence type="predicted"/>
<dbReference type="EMBL" id="VCKY01000062">
    <property type="protein sequence ID" value="TMR19434.1"/>
    <property type="molecule type" value="Genomic_DNA"/>
</dbReference>
<dbReference type="InterPro" id="IPR050700">
    <property type="entry name" value="YIM1/Zinc_Alcohol_DH_Fams"/>
</dbReference>
<sequence>PKPASLDHVQAAAVPLAGLTAWQILIDTANVKPGQRVLIHAAAGGVGHLAVQFARHLGAHVIATATSAKHGWLRHLGAAETIDYTAASFEEMVKDVDVVVDLVGDEHASTSTRSLRVLKPGGLLVAVPSGVSPDLSDRAQAAGVCVTPFLVEPDGAALPKIASLIDQGAVSVEVERVLPLDQAAEAHRRGEQGHTRGKLVLDLQS</sequence>
<feature type="domain" description="Enoyl reductase (ER)" evidence="3">
    <location>
        <begin position="1"/>
        <end position="201"/>
    </location>
</feature>
<protein>
    <submittedName>
        <fullName evidence="4">NADP-dependent oxidoreductase</fullName>
    </submittedName>
</protein>
<feature type="compositionally biased region" description="Basic and acidic residues" evidence="2">
    <location>
        <begin position="185"/>
        <end position="194"/>
    </location>
</feature>
<keyword evidence="1" id="KW-0560">Oxidoreductase</keyword>
<dbReference type="GO" id="GO:0016491">
    <property type="term" value="F:oxidoreductase activity"/>
    <property type="evidence" value="ECO:0007669"/>
    <property type="project" value="UniProtKB-KW"/>
</dbReference>
<dbReference type="SUPFAM" id="SSF51735">
    <property type="entry name" value="NAD(P)-binding Rossmann-fold domains"/>
    <property type="match status" value="1"/>
</dbReference>
<keyword evidence="5" id="KW-1185">Reference proteome</keyword>